<name>A0A7V3NTQ5_UNCW3</name>
<organism evidence="2">
    <name type="scientific">candidate division WOR-3 bacterium</name>
    <dbReference type="NCBI Taxonomy" id="2052148"/>
    <lineage>
        <taxon>Bacteria</taxon>
        <taxon>Bacteria division WOR-3</taxon>
    </lineage>
</organism>
<feature type="domain" description="DJ-1/PfpI" evidence="1">
    <location>
        <begin position="19"/>
        <end position="183"/>
    </location>
</feature>
<gene>
    <name evidence="2" type="ORF">ENV38_00535</name>
</gene>
<proteinExistence type="predicted"/>
<accession>A0A7V3NTQ5</accession>
<dbReference type="Gene3D" id="3.40.50.880">
    <property type="match status" value="1"/>
</dbReference>
<comment type="caution">
    <text evidence="2">The sequence shown here is derived from an EMBL/GenBank/DDBJ whole genome shotgun (WGS) entry which is preliminary data.</text>
</comment>
<dbReference type="AlphaFoldDB" id="A0A7V3NTQ5"/>
<dbReference type="PANTHER" id="PTHR48094:SF12">
    <property type="entry name" value="PARKINSON DISEASE PROTEIN 7 HOMOLOG"/>
    <property type="match status" value="1"/>
</dbReference>
<reference evidence="2" key="1">
    <citation type="journal article" date="2020" name="mSystems">
        <title>Genome- and Community-Level Interaction Insights into Carbon Utilization and Element Cycling Functions of Hydrothermarchaeota in Hydrothermal Sediment.</title>
        <authorList>
            <person name="Zhou Z."/>
            <person name="Liu Y."/>
            <person name="Xu W."/>
            <person name="Pan J."/>
            <person name="Luo Z.H."/>
            <person name="Li M."/>
        </authorList>
    </citation>
    <scope>NUCLEOTIDE SEQUENCE [LARGE SCALE GENOMIC DNA]</scope>
    <source>
        <strain evidence="2">SpSt-754</strain>
    </source>
</reference>
<dbReference type="InterPro" id="IPR029062">
    <property type="entry name" value="Class_I_gatase-like"/>
</dbReference>
<sequence length="188" mass="20468">MVRLLIFLALIGGVKKMDKKVLMIIAHENFRDEELLTPKQIFEKNGIKVTIASTDTTPAKGMLGAVVKPDVKVYDEDFSKYDAVVLVGGMGSPVYWDDKKLHEKLVKFYQDETKILAAICLAPGTLARAGLLKGKKATIWKSASDEITKGGGTYTGKPVERDGRIITGNGPDAAKSFAEEILKALQGK</sequence>
<dbReference type="CDD" id="cd03135">
    <property type="entry name" value="GATase1_DJ-1"/>
    <property type="match status" value="1"/>
</dbReference>
<dbReference type="GO" id="GO:0005737">
    <property type="term" value="C:cytoplasm"/>
    <property type="evidence" value="ECO:0007669"/>
    <property type="project" value="TreeGrafter"/>
</dbReference>
<evidence type="ECO:0000259" key="1">
    <source>
        <dbReference type="Pfam" id="PF01965"/>
    </source>
</evidence>
<dbReference type="InterPro" id="IPR002818">
    <property type="entry name" value="DJ-1/PfpI"/>
</dbReference>
<dbReference type="Pfam" id="PF01965">
    <property type="entry name" value="DJ-1_PfpI"/>
    <property type="match status" value="1"/>
</dbReference>
<dbReference type="InterPro" id="IPR050325">
    <property type="entry name" value="Prot/Nucl_acid_deglycase"/>
</dbReference>
<protein>
    <submittedName>
        <fullName evidence="2">DJ-1/PfpI family protein</fullName>
    </submittedName>
</protein>
<dbReference type="PANTHER" id="PTHR48094">
    <property type="entry name" value="PROTEIN/NUCLEIC ACID DEGLYCASE DJ-1-RELATED"/>
    <property type="match status" value="1"/>
</dbReference>
<dbReference type="SUPFAM" id="SSF52317">
    <property type="entry name" value="Class I glutamine amidotransferase-like"/>
    <property type="match status" value="1"/>
</dbReference>
<dbReference type="EMBL" id="DTGD01000021">
    <property type="protein sequence ID" value="HGB35382.1"/>
    <property type="molecule type" value="Genomic_DNA"/>
</dbReference>
<evidence type="ECO:0000313" key="2">
    <source>
        <dbReference type="EMBL" id="HGB35382.1"/>
    </source>
</evidence>